<comment type="caution">
    <text evidence="1">The sequence shown here is derived from an EMBL/GenBank/DDBJ whole genome shotgun (WGS) entry which is preliminary data.</text>
</comment>
<organism evidence="1 2">
    <name type="scientific">Symbiodinium microadriaticum</name>
    <name type="common">Dinoflagellate</name>
    <name type="synonym">Zooxanthella microadriatica</name>
    <dbReference type="NCBI Taxonomy" id="2951"/>
    <lineage>
        <taxon>Eukaryota</taxon>
        <taxon>Sar</taxon>
        <taxon>Alveolata</taxon>
        <taxon>Dinophyceae</taxon>
        <taxon>Suessiales</taxon>
        <taxon>Symbiodiniaceae</taxon>
        <taxon>Symbiodinium</taxon>
    </lineage>
</organism>
<dbReference type="Proteomes" id="UP000186817">
    <property type="component" value="Unassembled WGS sequence"/>
</dbReference>
<sequence>MSPRRAPDLVVIRRLVVVAPVAALQRLSDSGTVPVHCGSASAPSRRTVRKARQSAIDGILAEIATLGGATNLVNAPAWLGNVTWDLLAGTNQIRNLHATGPLSIQLANDDWTLSFGCDLAGMVARRGGGWGEHVDEAAEAYNARPHQAVTVAPEDVETMPTATFRVYQDNATKFQHNKKLTEGRKRRLEEAEAFRAPTNARRSFEPQYGPDLGCELKEKGRPGAKLVAEVKEKGRPGAKSVAEAKTWQLDVGSTKPPKRSSHAAVYDPQGKAMVIFGGYNDHGGRGGPGLDCWKSAFFAAFSPVAVGRPGFSDAYTDQGRLDDTWAFDLAVTTMKKAGARASTAGSLPSLLLTSRRLLLGVLVSGPVHGPRPVG</sequence>
<proteinExistence type="predicted"/>
<dbReference type="Gene3D" id="2.120.10.80">
    <property type="entry name" value="Kelch-type beta propeller"/>
    <property type="match status" value="1"/>
</dbReference>
<dbReference type="InterPro" id="IPR015915">
    <property type="entry name" value="Kelch-typ_b-propeller"/>
</dbReference>
<dbReference type="AlphaFoldDB" id="A0A1Q9BWK5"/>
<keyword evidence="2" id="KW-1185">Reference proteome</keyword>
<accession>A0A1Q9BWK5</accession>
<name>A0A1Q9BWK5_SYMMI</name>
<protein>
    <submittedName>
        <fullName evidence="1">Uncharacterized protein</fullName>
    </submittedName>
</protein>
<reference evidence="1 2" key="1">
    <citation type="submission" date="2016-02" db="EMBL/GenBank/DDBJ databases">
        <title>Genome analysis of coral dinoflagellate symbionts highlights evolutionary adaptations to a symbiotic lifestyle.</title>
        <authorList>
            <person name="Aranda M."/>
            <person name="Li Y."/>
            <person name="Liew Y.J."/>
            <person name="Baumgarten S."/>
            <person name="Simakov O."/>
            <person name="Wilson M."/>
            <person name="Piel J."/>
            <person name="Ashoor H."/>
            <person name="Bougouffa S."/>
            <person name="Bajic V.B."/>
            <person name="Ryu T."/>
            <person name="Ravasi T."/>
            <person name="Bayer T."/>
            <person name="Micklem G."/>
            <person name="Kim H."/>
            <person name="Bhak J."/>
            <person name="Lajeunesse T.C."/>
            <person name="Voolstra C.R."/>
        </authorList>
    </citation>
    <scope>NUCLEOTIDE SEQUENCE [LARGE SCALE GENOMIC DNA]</scope>
    <source>
        <strain evidence="1 2">CCMP2467</strain>
    </source>
</reference>
<evidence type="ECO:0000313" key="2">
    <source>
        <dbReference type="Proteomes" id="UP000186817"/>
    </source>
</evidence>
<evidence type="ECO:0000313" key="1">
    <source>
        <dbReference type="EMBL" id="OLP75059.1"/>
    </source>
</evidence>
<gene>
    <name evidence="1" type="ORF">AK812_SmicGene45217</name>
</gene>
<dbReference type="EMBL" id="LSRX01002847">
    <property type="protein sequence ID" value="OLP75059.1"/>
    <property type="molecule type" value="Genomic_DNA"/>
</dbReference>